<keyword evidence="3" id="KW-1185">Reference proteome</keyword>
<proteinExistence type="predicted"/>
<dbReference type="EMBL" id="QREG01000009">
    <property type="protein sequence ID" value="RED98843.1"/>
    <property type="molecule type" value="Genomic_DNA"/>
</dbReference>
<accession>A0A3D9L5G7</accession>
<dbReference type="Gene3D" id="3.10.450.50">
    <property type="match status" value="1"/>
</dbReference>
<dbReference type="AlphaFoldDB" id="A0A3D9L5G7"/>
<reference evidence="2 3" key="1">
    <citation type="submission" date="2018-07" db="EMBL/GenBank/DDBJ databases">
        <title>Genomic Encyclopedia of Type Strains, Phase IV (KMG-IV): sequencing the most valuable type-strain genomes for metagenomic binning, comparative biology and taxonomic classification.</title>
        <authorList>
            <person name="Goeker M."/>
        </authorList>
    </citation>
    <scope>NUCLEOTIDE SEQUENCE [LARGE SCALE GENOMIC DNA]</scope>
    <source>
        <strain evidence="2 3">DSM 4134</strain>
    </source>
</reference>
<dbReference type="OrthoDB" id="1524766at2"/>
<organism evidence="2 3">
    <name type="scientific">Marinoscillum furvescens DSM 4134</name>
    <dbReference type="NCBI Taxonomy" id="1122208"/>
    <lineage>
        <taxon>Bacteria</taxon>
        <taxon>Pseudomonadati</taxon>
        <taxon>Bacteroidota</taxon>
        <taxon>Cytophagia</taxon>
        <taxon>Cytophagales</taxon>
        <taxon>Reichenbachiellaceae</taxon>
        <taxon>Marinoscillum</taxon>
    </lineage>
</organism>
<evidence type="ECO:0000313" key="3">
    <source>
        <dbReference type="Proteomes" id="UP000256779"/>
    </source>
</evidence>
<sequence>MIKLSFIFTSLLLVWSAQGQDQILNDISTAMKAGSSKELIKFCNANLEIKMDGKASNYSIAQAEEVLKDFFLNNPPKGFTYIHQGASPEGLKYTIGTYSLEEGSYRVVMVIKKIKGQFKIDTINFSRE</sequence>
<dbReference type="InterPro" id="IPR031977">
    <property type="entry name" value="DUF4783"/>
</dbReference>
<feature type="chain" id="PRO_5017551236" evidence="1">
    <location>
        <begin position="20"/>
        <end position="128"/>
    </location>
</feature>
<feature type="signal peptide" evidence="1">
    <location>
        <begin position="1"/>
        <end position="19"/>
    </location>
</feature>
<dbReference type="Proteomes" id="UP000256779">
    <property type="component" value="Unassembled WGS sequence"/>
</dbReference>
<gene>
    <name evidence="2" type="ORF">C7460_10935</name>
</gene>
<evidence type="ECO:0000256" key="1">
    <source>
        <dbReference type="SAM" id="SignalP"/>
    </source>
</evidence>
<name>A0A3D9L5G7_MARFU</name>
<keyword evidence="1" id="KW-0732">Signal</keyword>
<dbReference type="Pfam" id="PF16022">
    <property type="entry name" value="DUF4783"/>
    <property type="match status" value="1"/>
</dbReference>
<comment type="caution">
    <text evidence="2">The sequence shown here is derived from an EMBL/GenBank/DDBJ whole genome shotgun (WGS) entry which is preliminary data.</text>
</comment>
<dbReference type="RefSeq" id="WP_115868149.1">
    <property type="nucleotide sequence ID" value="NZ_QREG01000009.1"/>
</dbReference>
<protein>
    <submittedName>
        <fullName evidence="2">Uncharacterized protein DUF4783</fullName>
    </submittedName>
</protein>
<evidence type="ECO:0000313" key="2">
    <source>
        <dbReference type="EMBL" id="RED98843.1"/>
    </source>
</evidence>